<keyword evidence="1" id="KW-0805">Transcription regulation</keyword>
<feature type="domain" description="HTH araC/xylS-type" evidence="4">
    <location>
        <begin position="227"/>
        <end position="325"/>
    </location>
</feature>
<keyword evidence="2" id="KW-0238">DNA-binding</keyword>
<dbReference type="PANTHER" id="PTHR46796">
    <property type="entry name" value="HTH-TYPE TRANSCRIPTIONAL ACTIVATOR RHAS-RELATED"/>
    <property type="match status" value="1"/>
</dbReference>
<dbReference type="SMART" id="SM00342">
    <property type="entry name" value="HTH_ARAC"/>
    <property type="match status" value="1"/>
</dbReference>
<dbReference type="RefSeq" id="WP_188660861.1">
    <property type="nucleotide sequence ID" value="NZ_BMKC01000001.1"/>
</dbReference>
<name>A0ABQ1HCS0_9GAMM</name>
<evidence type="ECO:0000313" key="6">
    <source>
        <dbReference type="Proteomes" id="UP000623419"/>
    </source>
</evidence>
<evidence type="ECO:0000256" key="3">
    <source>
        <dbReference type="ARBA" id="ARBA00023163"/>
    </source>
</evidence>
<dbReference type="EMBL" id="BMKC01000001">
    <property type="protein sequence ID" value="GGA69688.1"/>
    <property type="molecule type" value="Genomic_DNA"/>
</dbReference>
<dbReference type="PROSITE" id="PS00041">
    <property type="entry name" value="HTH_ARAC_FAMILY_1"/>
    <property type="match status" value="1"/>
</dbReference>
<organism evidence="5 6">
    <name type="scientific">Arenimonas soli</name>
    <dbReference type="NCBI Taxonomy" id="2269504"/>
    <lineage>
        <taxon>Bacteria</taxon>
        <taxon>Pseudomonadati</taxon>
        <taxon>Pseudomonadota</taxon>
        <taxon>Gammaproteobacteria</taxon>
        <taxon>Lysobacterales</taxon>
        <taxon>Lysobacteraceae</taxon>
        <taxon>Arenimonas</taxon>
    </lineage>
</organism>
<dbReference type="Pfam" id="PF12852">
    <property type="entry name" value="Cupin_6"/>
    <property type="match status" value="1"/>
</dbReference>
<proteinExistence type="predicted"/>
<dbReference type="Proteomes" id="UP000623419">
    <property type="component" value="Unassembled WGS sequence"/>
</dbReference>
<dbReference type="SUPFAM" id="SSF46689">
    <property type="entry name" value="Homeodomain-like"/>
    <property type="match status" value="2"/>
</dbReference>
<gene>
    <name evidence="5" type="ORF">GCM10011521_04830</name>
</gene>
<evidence type="ECO:0000313" key="5">
    <source>
        <dbReference type="EMBL" id="GGA69688.1"/>
    </source>
</evidence>
<dbReference type="InterPro" id="IPR009057">
    <property type="entry name" value="Homeodomain-like_sf"/>
</dbReference>
<dbReference type="InterPro" id="IPR050204">
    <property type="entry name" value="AraC_XylS_family_regulators"/>
</dbReference>
<dbReference type="InterPro" id="IPR018060">
    <property type="entry name" value="HTH_AraC"/>
</dbReference>
<protein>
    <submittedName>
        <fullName evidence="5">AraC family transcriptional regulator</fullName>
    </submittedName>
</protein>
<dbReference type="PANTHER" id="PTHR46796:SF7">
    <property type="entry name" value="ARAC FAMILY TRANSCRIPTIONAL REGULATOR"/>
    <property type="match status" value="1"/>
</dbReference>
<reference evidence="6" key="1">
    <citation type="journal article" date="2019" name="Int. J. Syst. Evol. Microbiol.">
        <title>The Global Catalogue of Microorganisms (GCM) 10K type strain sequencing project: providing services to taxonomists for standard genome sequencing and annotation.</title>
        <authorList>
            <consortium name="The Broad Institute Genomics Platform"/>
            <consortium name="The Broad Institute Genome Sequencing Center for Infectious Disease"/>
            <person name="Wu L."/>
            <person name="Ma J."/>
        </authorList>
    </citation>
    <scope>NUCLEOTIDE SEQUENCE [LARGE SCALE GENOMIC DNA]</scope>
    <source>
        <strain evidence="6">CGMCC 1.15905</strain>
    </source>
</reference>
<keyword evidence="6" id="KW-1185">Reference proteome</keyword>
<comment type="caution">
    <text evidence="5">The sequence shown here is derived from an EMBL/GenBank/DDBJ whole genome shotgun (WGS) entry which is preliminary data.</text>
</comment>
<dbReference type="InterPro" id="IPR032783">
    <property type="entry name" value="AraC_lig"/>
</dbReference>
<evidence type="ECO:0000256" key="1">
    <source>
        <dbReference type="ARBA" id="ARBA00023015"/>
    </source>
</evidence>
<dbReference type="PROSITE" id="PS01124">
    <property type="entry name" value="HTH_ARAC_FAMILY_2"/>
    <property type="match status" value="1"/>
</dbReference>
<dbReference type="InterPro" id="IPR018062">
    <property type="entry name" value="HTH_AraC-typ_CS"/>
</dbReference>
<accession>A0ABQ1HCS0</accession>
<keyword evidence="3" id="KW-0804">Transcription</keyword>
<dbReference type="Gene3D" id="1.10.10.60">
    <property type="entry name" value="Homeodomain-like"/>
    <property type="match status" value="2"/>
</dbReference>
<evidence type="ECO:0000259" key="4">
    <source>
        <dbReference type="PROSITE" id="PS01124"/>
    </source>
</evidence>
<sequence>MDVLSDVLQAVRLSGAVFYEVEAQAPWVASARPALEQAPDVMPGFQHVMEYHIVSRGRCWVALENERDTAVALEAGSVVVFPHGDAHVMSSDPACQPGPGHGVVRQSLRGEPLPFYLGEGQADADEEAGRARLVCGFLGCDLSPFNPVVQALPRMLHVSALPAGENDVLPRLVQAAVAESRVRRPGHAGVLSRLSELLFIEVVRRHFEALPPGQKGWFGALADPQLGRVLHLMHGEPATAWTLAELARRAAMSRTVLVERFGGQLGLSPMAYLANWRMQLATGMLAGSQASLVRIAEAVGYQSEAAFSRAFKRCQGTSPALWRRQQAGR</sequence>
<evidence type="ECO:0000256" key="2">
    <source>
        <dbReference type="ARBA" id="ARBA00023125"/>
    </source>
</evidence>
<dbReference type="Pfam" id="PF12833">
    <property type="entry name" value="HTH_18"/>
    <property type="match status" value="1"/>
</dbReference>